<proteinExistence type="predicted"/>
<dbReference type="PROSITE" id="PS50005">
    <property type="entry name" value="TPR"/>
    <property type="match status" value="1"/>
</dbReference>
<gene>
    <name evidence="3" type="ORF">GJ688_15595</name>
</gene>
<dbReference type="CDD" id="cd02511">
    <property type="entry name" value="Beta4Glucosyltransferase"/>
    <property type="match status" value="1"/>
</dbReference>
<evidence type="ECO:0000259" key="2">
    <source>
        <dbReference type="Pfam" id="PF00535"/>
    </source>
</evidence>
<feature type="domain" description="Glycosyltransferase 2-like" evidence="2">
    <location>
        <begin position="340"/>
        <end position="455"/>
    </location>
</feature>
<dbReference type="InterPro" id="IPR011990">
    <property type="entry name" value="TPR-like_helical_dom_sf"/>
</dbReference>
<dbReference type="Gene3D" id="3.90.550.10">
    <property type="entry name" value="Spore Coat Polysaccharide Biosynthesis Protein SpsA, Chain A"/>
    <property type="match status" value="2"/>
</dbReference>
<evidence type="ECO:0000313" key="3">
    <source>
        <dbReference type="EMBL" id="MTV50388.1"/>
    </source>
</evidence>
<dbReference type="PANTHER" id="PTHR43630:SF2">
    <property type="entry name" value="GLYCOSYLTRANSFERASE"/>
    <property type="match status" value="1"/>
</dbReference>
<dbReference type="Proteomes" id="UP000430670">
    <property type="component" value="Unassembled WGS sequence"/>
</dbReference>
<dbReference type="Pfam" id="PF00535">
    <property type="entry name" value="Glycos_transf_2"/>
    <property type="match status" value="2"/>
</dbReference>
<protein>
    <submittedName>
        <fullName evidence="3">Glycosyltransferase</fullName>
    </submittedName>
</protein>
<keyword evidence="4" id="KW-1185">Reference proteome</keyword>
<dbReference type="RefSeq" id="WP_155477475.1">
    <property type="nucleotide sequence ID" value="NZ_WNKU01000024.1"/>
</dbReference>
<dbReference type="EMBL" id="WNKU01000024">
    <property type="protein sequence ID" value="MTV50388.1"/>
    <property type="molecule type" value="Genomic_DNA"/>
</dbReference>
<sequence>MNSSSISLCLIARNEAEHIGRCLSSARDYVEEMIVVDTGSTDATIEIAQAMGAKVFLEPWQDDFSFARNKSLEKARGNWILVLDCDEELEEASATELINITTASAYEAYHLQIVNRIGSTLEICSPTVRLFRNKEQYRFTGRIHEQILPSLYKAGGTNCVGTSSLKIIHYGYDPSKTHIHAKIQRNLQILENYPAKDRDGFFWYNKGSEYLRLGQIEEALSSFEQSLQLTSSLQQGYVPFLIKKLTAARMALGRYADALSHLTDYLKVFKGYRDLRYLEGMCHYHCGRYSQAYEIFESYLASSDSLQYPSETPFHGTSPAVFLDNVKKQRAFNSNLDITICIIGHDAVNEIGRCLQSIHELGEQVIYVDMGSLDETPERAKQFGATVLQVSRTTPIVDARKKALVQAKGKWILMVNTNETLCAEDRKKISQLVATSDADGYIFKIESMLPGNPSIPRRTRKGMCRLFRNSETVADKLISADVTLYQCNDREYDSAVRVFERCIQEKAEPKDAELYFYYVYALLQKATYLLAIQIARQGILLFPDYTDLYYFEAYAQLSLGNYQEAEVSIRRCLQLGDAPWSRYVVLAGTGRYAAELLLGVLYAEKGDDSKAIDIFIKTLDQPDISSQSVEQIVRIAERQSIPLKQYLEEYHLTSTYRLLICAKTLATLGLFEKSLTVLSTALGNWSQDRDELPLHLLQSVMEELLRQFHQQVCEALSESSPLRFFEM</sequence>
<feature type="repeat" description="TPR" evidence="1">
    <location>
        <begin position="200"/>
        <end position="233"/>
    </location>
</feature>
<name>A0A6I3SMZ8_HELMO</name>
<keyword evidence="3" id="KW-0808">Transferase</keyword>
<keyword evidence="1" id="KW-0802">TPR repeat</keyword>
<evidence type="ECO:0000313" key="4">
    <source>
        <dbReference type="Proteomes" id="UP000430670"/>
    </source>
</evidence>
<reference evidence="3 4" key="1">
    <citation type="submission" date="2019-11" db="EMBL/GenBank/DDBJ databases">
        <title>Whole-genome sequence of a the green, strictly anaerobic photosynthetic bacterium Heliobacillus mobilis DSM 6151.</title>
        <authorList>
            <person name="Kyndt J.A."/>
            <person name="Meyer T.E."/>
        </authorList>
    </citation>
    <scope>NUCLEOTIDE SEQUENCE [LARGE SCALE GENOMIC DNA]</scope>
    <source>
        <strain evidence="3 4">DSM 6151</strain>
    </source>
</reference>
<dbReference type="GO" id="GO:0016740">
    <property type="term" value="F:transferase activity"/>
    <property type="evidence" value="ECO:0007669"/>
    <property type="project" value="UniProtKB-KW"/>
</dbReference>
<feature type="domain" description="Glycosyltransferase 2-like" evidence="2">
    <location>
        <begin position="7"/>
        <end position="123"/>
    </location>
</feature>
<dbReference type="Pfam" id="PF14559">
    <property type="entry name" value="TPR_19"/>
    <property type="match status" value="1"/>
</dbReference>
<comment type="caution">
    <text evidence="3">The sequence shown here is derived from an EMBL/GenBank/DDBJ whole genome shotgun (WGS) entry which is preliminary data.</text>
</comment>
<organism evidence="3 4">
    <name type="scientific">Heliobacterium mobile</name>
    <name type="common">Heliobacillus mobilis</name>
    <dbReference type="NCBI Taxonomy" id="28064"/>
    <lineage>
        <taxon>Bacteria</taxon>
        <taxon>Bacillati</taxon>
        <taxon>Bacillota</taxon>
        <taxon>Clostridia</taxon>
        <taxon>Eubacteriales</taxon>
        <taxon>Heliobacteriaceae</taxon>
        <taxon>Heliobacterium</taxon>
    </lineage>
</organism>
<dbReference type="SUPFAM" id="SSF48452">
    <property type="entry name" value="TPR-like"/>
    <property type="match status" value="2"/>
</dbReference>
<dbReference type="AlphaFoldDB" id="A0A6I3SMZ8"/>
<dbReference type="OrthoDB" id="9815923at2"/>
<dbReference type="InterPro" id="IPR019734">
    <property type="entry name" value="TPR_rpt"/>
</dbReference>
<dbReference type="InterPro" id="IPR029044">
    <property type="entry name" value="Nucleotide-diphossugar_trans"/>
</dbReference>
<dbReference type="SMART" id="SM00028">
    <property type="entry name" value="TPR"/>
    <property type="match status" value="4"/>
</dbReference>
<dbReference type="InterPro" id="IPR001173">
    <property type="entry name" value="Glyco_trans_2-like"/>
</dbReference>
<accession>A0A6I3SMZ8</accession>
<evidence type="ECO:0000256" key="1">
    <source>
        <dbReference type="PROSITE-ProRule" id="PRU00339"/>
    </source>
</evidence>
<dbReference type="Gene3D" id="1.25.40.10">
    <property type="entry name" value="Tetratricopeptide repeat domain"/>
    <property type="match status" value="2"/>
</dbReference>
<dbReference type="PANTHER" id="PTHR43630">
    <property type="entry name" value="POLY-BETA-1,6-N-ACETYL-D-GLUCOSAMINE SYNTHASE"/>
    <property type="match status" value="1"/>
</dbReference>
<dbReference type="Pfam" id="PF13181">
    <property type="entry name" value="TPR_8"/>
    <property type="match status" value="2"/>
</dbReference>
<dbReference type="SUPFAM" id="SSF53448">
    <property type="entry name" value="Nucleotide-diphospho-sugar transferases"/>
    <property type="match status" value="2"/>
</dbReference>